<evidence type="ECO:0000256" key="1">
    <source>
        <dbReference type="SAM" id="Phobius"/>
    </source>
</evidence>
<feature type="transmembrane region" description="Helical" evidence="1">
    <location>
        <begin position="83"/>
        <end position="101"/>
    </location>
</feature>
<keyword evidence="1" id="KW-0472">Membrane</keyword>
<reference evidence="2" key="1">
    <citation type="submission" date="2018-06" db="EMBL/GenBank/DDBJ databases">
        <authorList>
            <person name="Zhirakovskaya E."/>
        </authorList>
    </citation>
    <scope>NUCLEOTIDE SEQUENCE</scope>
</reference>
<feature type="transmembrane region" description="Helical" evidence="1">
    <location>
        <begin position="59"/>
        <end position="77"/>
    </location>
</feature>
<evidence type="ECO:0000313" key="2">
    <source>
        <dbReference type="EMBL" id="VAW70629.1"/>
    </source>
</evidence>
<dbReference type="AlphaFoldDB" id="A0A3B0Y8Z9"/>
<keyword evidence="1" id="KW-1133">Transmembrane helix</keyword>
<dbReference type="EMBL" id="UOFI01000202">
    <property type="protein sequence ID" value="VAW70629.1"/>
    <property type="molecule type" value="Genomic_DNA"/>
</dbReference>
<sequence length="117" mass="14021">MIKNICPKCNNKFWFIKSESIILNPDKKWNKYSKVKRTEFCPLCNEELIETNLSKNLEILWRITLVLWIMTTAFDIIQKGTLTYWVTLIFVLLITLFPYSINKYKIKDKIKDNVILK</sequence>
<accession>A0A3B0Y8Z9</accession>
<protein>
    <submittedName>
        <fullName evidence="2">Uncharacterized protein</fullName>
    </submittedName>
</protein>
<proteinExistence type="predicted"/>
<gene>
    <name evidence="2" type="ORF">MNBD_GAMMA09-885</name>
</gene>
<keyword evidence="1" id="KW-0812">Transmembrane</keyword>
<organism evidence="2">
    <name type="scientific">hydrothermal vent metagenome</name>
    <dbReference type="NCBI Taxonomy" id="652676"/>
    <lineage>
        <taxon>unclassified sequences</taxon>
        <taxon>metagenomes</taxon>
        <taxon>ecological metagenomes</taxon>
    </lineage>
</organism>
<name>A0A3B0Y8Z9_9ZZZZ</name>